<dbReference type="EMBL" id="CM020618">
    <property type="protein sequence ID" value="KAK1861823.1"/>
    <property type="molecule type" value="Genomic_DNA"/>
</dbReference>
<keyword evidence="2" id="KW-1185">Reference proteome</keyword>
<comment type="caution">
    <text evidence="1">The sequence shown here is derived from an EMBL/GenBank/DDBJ whole genome shotgun (WGS) entry which is preliminary data.</text>
</comment>
<accession>A0ACC3BW21</accession>
<dbReference type="Proteomes" id="UP000798662">
    <property type="component" value="Chromosome 1"/>
</dbReference>
<evidence type="ECO:0000313" key="2">
    <source>
        <dbReference type="Proteomes" id="UP000798662"/>
    </source>
</evidence>
<protein>
    <submittedName>
        <fullName evidence="1">Uncharacterized protein</fullName>
    </submittedName>
</protein>
<evidence type="ECO:0000313" key="1">
    <source>
        <dbReference type="EMBL" id="KAK1861823.1"/>
    </source>
</evidence>
<reference evidence="1" key="1">
    <citation type="submission" date="2019-11" db="EMBL/GenBank/DDBJ databases">
        <title>Nori genome reveals adaptations in red seaweeds to the harsh intertidal environment.</title>
        <authorList>
            <person name="Wang D."/>
            <person name="Mao Y."/>
        </authorList>
    </citation>
    <scope>NUCLEOTIDE SEQUENCE</scope>
    <source>
        <tissue evidence="1">Gametophyte</tissue>
    </source>
</reference>
<gene>
    <name evidence="1" type="ORF">I4F81_004403</name>
</gene>
<name>A0ACC3BW21_PYRYE</name>
<proteinExistence type="predicted"/>
<sequence length="402" mass="41936">MLAPSDAPTLVKVVTYNVLSSSLAPPSRFCHCEAANLDAPTRLSRLVGKLRAPLAARAIICLQEVSEVWAGPLHTLFAAHGYHFVVSLYGGSFNGYMGVGVAVPLDTFDVTDTALVRVAEGKAWPRAPPPPVPFRFFVDAVGRLRAAWRALTTSSLPPAASGGCGGGGALPSRRRNVLVATRLRCRANGAAVTVATYHMPCAFWSPPAMVINSALMSAAFHRLVPPGEAGIMAGDFNIKPGDAAYRLLTTGGLPRGDAAYPHPRPHDPWRPDVPAPLASAYVRVRGREPGWTNFARIGDGPPFIETLDYVLVTPGVDVVDVLPTPKREAVGGPLPTAAEPSDHILIGATVRLPPPSPAEAEDLAAIAAQADGLPAVASQADGMPAAASQVVRRRGAAAAVPA</sequence>
<organism evidence="1 2">
    <name type="scientific">Pyropia yezoensis</name>
    <name type="common">Susabi-nori</name>
    <name type="synonym">Porphyra yezoensis</name>
    <dbReference type="NCBI Taxonomy" id="2788"/>
    <lineage>
        <taxon>Eukaryota</taxon>
        <taxon>Rhodophyta</taxon>
        <taxon>Bangiophyceae</taxon>
        <taxon>Bangiales</taxon>
        <taxon>Bangiaceae</taxon>
        <taxon>Pyropia</taxon>
    </lineage>
</organism>